<accession>A0A0P7GCZ0</accession>
<dbReference type="Gene3D" id="2.30.30.60">
    <property type="match status" value="1"/>
</dbReference>
<evidence type="ECO:0000256" key="2">
    <source>
        <dbReference type="ARBA" id="ARBA00008017"/>
    </source>
</evidence>
<comment type="subcellular location">
    <subcellularLocation>
        <location evidence="1">Cell membrane</location>
        <topology evidence="1">Multi-pass membrane protein</topology>
    </subcellularLocation>
</comment>
<dbReference type="Gene3D" id="3.30.70.100">
    <property type="match status" value="1"/>
</dbReference>
<dbReference type="InterPro" id="IPR049278">
    <property type="entry name" value="MS_channel_C"/>
</dbReference>
<dbReference type="InterPro" id="IPR052702">
    <property type="entry name" value="MscS-like_channel"/>
</dbReference>
<dbReference type="STRING" id="699431.SY89_02657"/>
<dbReference type="GO" id="GO:0055085">
    <property type="term" value="P:transmembrane transport"/>
    <property type="evidence" value="ECO:0007669"/>
    <property type="project" value="InterPro"/>
</dbReference>
<dbReference type="SUPFAM" id="SSF82689">
    <property type="entry name" value="Mechanosensitive channel protein MscS (YggB), C-terminal domain"/>
    <property type="match status" value="1"/>
</dbReference>
<protein>
    <submittedName>
        <fullName evidence="9">Small-conductance mechanosensitive channel MscMJ</fullName>
    </submittedName>
</protein>
<organism evidence="9 10">
    <name type="scientific">Halolamina pelagica</name>
    <dbReference type="NCBI Taxonomy" id="699431"/>
    <lineage>
        <taxon>Archaea</taxon>
        <taxon>Methanobacteriati</taxon>
        <taxon>Methanobacteriota</taxon>
        <taxon>Stenosarchaea group</taxon>
        <taxon>Halobacteria</taxon>
        <taxon>Halobacteriales</taxon>
        <taxon>Haloferacaceae</taxon>
    </lineage>
</organism>
<dbReference type="PANTHER" id="PTHR30347">
    <property type="entry name" value="POTASSIUM CHANNEL RELATED"/>
    <property type="match status" value="1"/>
</dbReference>
<evidence type="ECO:0000256" key="5">
    <source>
        <dbReference type="ARBA" id="ARBA00022989"/>
    </source>
</evidence>
<keyword evidence="10" id="KW-1185">Reference proteome</keyword>
<proteinExistence type="inferred from homology"/>
<dbReference type="Pfam" id="PF21082">
    <property type="entry name" value="MS_channel_3rd"/>
    <property type="match status" value="1"/>
</dbReference>
<dbReference type="InterPro" id="IPR023408">
    <property type="entry name" value="MscS_beta-dom_sf"/>
</dbReference>
<dbReference type="PANTHER" id="PTHR30347:SF1">
    <property type="entry name" value="MECHANOSENSITIVE CHANNEL MSCK"/>
    <property type="match status" value="1"/>
</dbReference>
<dbReference type="InterPro" id="IPR010920">
    <property type="entry name" value="LSM_dom_sf"/>
</dbReference>
<dbReference type="InterPro" id="IPR006685">
    <property type="entry name" value="MscS_channel_2nd"/>
</dbReference>
<dbReference type="Proteomes" id="UP000050535">
    <property type="component" value="Unassembled WGS sequence"/>
</dbReference>
<dbReference type="EMBL" id="LGUC01000001">
    <property type="protein sequence ID" value="KPN31900.1"/>
    <property type="molecule type" value="Genomic_DNA"/>
</dbReference>
<evidence type="ECO:0000259" key="7">
    <source>
        <dbReference type="Pfam" id="PF00924"/>
    </source>
</evidence>
<evidence type="ECO:0000256" key="3">
    <source>
        <dbReference type="ARBA" id="ARBA00022475"/>
    </source>
</evidence>
<evidence type="ECO:0000313" key="9">
    <source>
        <dbReference type="EMBL" id="KPN31900.1"/>
    </source>
</evidence>
<keyword evidence="4" id="KW-0812">Transmembrane</keyword>
<evidence type="ECO:0000256" key="4">
    <source>
        <dbReference type="ARBA" id="ARBA00022692"/>
    </source>
</evidence>
<dbReference type="GO" id="GO:0005886">
    <property type="term" value="C:plasma membrane"/>
    <property type="evidence" value="ECO:0007669"/>
    <property type="project" value="UniProtKB-SubCell"/>
</dbReference>
<dbReference type="InterPro" id="IPR011066">
    <property type="entry name" value="MscS_channel_C_sf"/>
</dbReference>
<evidence type="ECO:0000259" key="8">
    <source>
        <dbReference type="Pfam" id="PF21082"/>
    </source>
</evidence>
<evidence type="ECO:0000313" key="10">
    <source>
        <dbReference type="Proteomes" id="UP000050535"/>
    </source>
</evidence>
<name>A0A0P7GCZ0_9EURY</name>
<feature type="domain" description="Mechanosensitive ion channel MscS" evidence="7">
    <location>
        <begin position="7"/>
        <end position="43"/>
    </location>
</feature>
<comment type="similarity">
    <text evidence="2">Belongs to the MscS (TC 1.A.23) family.</text>
</comment>
<keyword evidence="5" id="KW-1133">Transmembrane helix</keyword>
<comment type="caution">
    <text evidence="9">The sequence shown here is derived from an EMBL/GenBank/DDBJ whole genome shotgun (WGS) entry which is preliminary data.</text>
</comment>
<evidence type="ECO:0000256" key="6">
    <source>
        <dbReference type="ARBA" id="ARBA00023136"/>
    </source>
</evidence>
<reference evidence="10" key="1">
    <citation type="submission" date="2013-11" db="EMBL/GenBank/DDBJ databases">
        <authorList>
            <person name="Hoang H.T."/>
            <person name="Killian M.L."/>
            <person name="Madson D.M."/>
            <person name="Arruda P.H.E."/>
            <person name="Sun D."/>
            <person name="Schwartz K.J."/>
            <person name="Yoon K."/>
        </authorList>
    </citation>
    <scope>NUCLEOTIDE SEQUENCE [LARGE SCALE GENOMIC DNA]</scope>
    <source>
        <strain evidence="10">CDK2</strain>
    </source>
</reference>
<dbReference type="SUPFAM" id="SSF50182">
    <property type="entry name" value="Sm-like ribonucleoproteins"/>
    <property type="match status" value="1"/>
</dbReference>
<gene>
    <name evidence="9" type="ORF">SY89_02657</name>
</gene>
<evidence type="ECO:0000256" key="1">
    <source>
        <dbReference type="ARBA" id="ARBA00004651"/>
    </source>
</evidence>
<dbReference type="PATRIC" id="fig|699431.3.peg.2719"/>
<keyword evidence="6" id="KW-0472">Membrane</keyword>
<dbReference type="Pfam" id="PF00924">
    <property type="entry name" value="MS_channel_2nd"/>
    <property type="match status" value="1"/>
</dbReference>
<keyword evidence="3" id="KW-1003">Cell membrane</keyword>
<sequence>MLDSGEKGTVVKVGVRSTTLQTRDEVLVTVPNAVLNAAKIVNESAPGRRKRIRVPVGVAYGTDIDAFEAAVVAVAEAESLVLDSPKPRMRFRSFGASALEYELLCWVRSPVRGSKATHELNRGIYHRLTEMGVEIPFRQVDVTLVDGGPDPGVGGVGHPSVGDD</sequence>
<dbReference type="AlphaFoldDB" id="A0A0P7GCZ0"/>
<feature type="domain" description="Mechanosensitive ion channel MscS C-terminal" evidence="8">
    <location>
        <begin position="52"/>
        <end position="135"/>
    </location>
</feature>